<dbReference type="InterPro" id="IPR023574">
    <property type="entry name" value="Ribosomal_uL4_dom_sf"/>
</dbReference>
<dbReference type="GO" id="GO:0006412">
    <property type="term" value="P:translation"/>
    <property type="evidence" value="ECO:0007669"/>
    <property type="project" value="InterPro"/>
</dbReference>
<keyword evidence="2" id="KW-0689">Ribosomal protein</keyword>
<dbReference type="PANTHER" id="PTHR19431">
    <property type="entry name" value="60S RIBOSOMAL PROTEIN L4"/>
    <property type="match status" value="1"/>
</dbReference>
<organism evidence="5 6">
    <name type="scientific">Adiantum capillus-veneris</name>
    <name type="common">Maidenhair fern</name>
    <dbReference type="NCBI Taxonomy" id="13818"/>
    <lineage>
        <taxon>Eukaryota</taxon>
        <taxon>Viridiplantae</taxon>
        <taxon>Streptophyta</taxon>
        <taxon>Embryophyta</taxon>
        <taxon>Tracheophyta</taxon>
        <taxon>Polypodiopsida</taxon>
        <taxon>Polypodiidae</taxon>
        <taxon>Polypodiales</taxon>
        <taxon>Pteridineae</taxon>
        <taxon>Pteridaceae</taxon>
        <taxon>Vittarioideae</taxon>
        <taxon>Adiantum</taxon>
    </lineage>
</organism>
<comment type="caution">
    <text evidence="5">The sequence shown here is derived from an EMBL/GenBank/DDBJ whole genome shotgun (WGS) entry which is preliminary data.</text>
</comment>
<evidence type="ECO:0000256" key="1">
    <source>
        <dbReference type="ARBA" id="ARBA00010528"/>
    </source>
</evidence>
<dbReference type="PROSITE" id="PS51257">
    <property type="entry name" value="PROKAR_LIPOPROTEIN"/>
    <property type="match status" value="1"/>
</dbReference>
<dbReference type="Proteomes" id="UP000886520">
    <property type="component" value="Chromosome 11"/>
</dbReference>
<reference evidence="5" key="1">
    <citation type="submission" date="2021-01" db="EMBL/GenBank/DDBJ databases">
        <title>Adiantum capillus-veneris genome.</title>
        <authorList>
            <person name="Fang Y."/>
            <person name="Liao Q."/>
        </authorList>
    </citation>
    <scope>NUCLEOTIDE SEQUENCE</scope>
    <source>
        <strain evidence="5">H3</strain>
        <tissue evidence="5">Leaf</tissue>
    </source>
</reference>
<keyword evidence="4" id="KW-0472">Membrane</keyword>
<dbReference type="GO" id="GO:0005840">
    <property type="term" value="C:ribosome"/>
    <property type="evidence" value="ECO:0007669"/>
    <property type="project" value="UniProtKB-KW"/>
</dbReference>
<keyword evidence="6" id="KW-1185">Reference proteome</keyword>
<dbReference type="SUPFAM" id="SSF52166">
    <property type="entry name" value="Ribosomal protein L4"/>
    <property type="match status" value="1"/>
</dbReference>
<keyword evidence="4" id="KW-0812">Transmembrane</keyword>
<evidence type="ECO:0000313" key="5">
    <source>
        <dbReference type="EMBL" id="KAI5073736.1"/>
    </source>
</evidence>
<feature type="transmembrane region" description="Helical" evidence="4">
    <location>
        <begin position="81"/>
        <end position="103"/>
    </location>
</feature>
<keyword evidence="4" id="KW-1133">Transmembrane helix</keyword>
<dbReference type="Gene3D" id="3.40.1370.10">
    <property type="match status" value="1"/>
</dbReference>
<feature type="transmembrane region" description="Helical" evidence="4">
    <location>
        <begin position="115"/>
        <end position="136"/>
    </location>
</feature>
<comment type="similarity">
    <text evidence="1">Belongs to the universal ribosomal protein uL4 family.</text>
</comment>
<accession>A0A9D4ZI44</accession>
<sequence length="338" mass="37033">MNIPKAMPNRSEQWTAMQQSIPFNSNGLSSCNTPILNTFLYGPCIVVPQQQGRSNGNLLIILASEKASESQQIDGSLPPRAMTTLLVSCSVFSYTIIIIAYVLQILSPAASFHDLTLALLVLLLLHALQFMLLWWFPMAPKSQESTFAESEHKIQRTPTSRKKPALKHVATAVQTAVPVQAAWIQMQYYWLALLASLLEKGSVDNLMTNVSISGGGTHRADQGVYGQKRHAVVSAFASSVIPSLFLAHAYHIALVPELPLVLDDSINILEKTSSMVKVLKMIANHEGVPLTKSESSTISPSKGMASSPSKGMASLLLRLDFRDCFEQRDLEAKTFHCV</sequence>
<dbReference type="GO" id="GO:1990904">
    <property type="term" value="C:ribonucleoprotein complex"/>
    <property type="evidence" value="ECO:0007669"/>
    <property type="project" value="UniProtKB-KW"/>
</dbReference>
<dbReference type="GO" id="GO:0003735">
    <property type="term" value="F:structural constituent of ribosome"/>
    <property type="evidence" value="ECO:0007669"/>
    <property type="project" value="InterPro"/>
</dbReference>
<keyword evidence="3" id="KW-0687">Ribonucleoprotein</keyword>
<protein>
    <submittedName>
        <fullName evidence="5">Uncharacterized protein</fullName>
    </submittedName>
</protein>
<evidence type="ECO:0000256" key="3">
    <source>
        <dbReference type="ARBA" id="ARBA00023274"/>
    </source>
</evidence>
<evidence type="ECO:0000256" key="2">
    <source>
        <dbReference type="ARBA" id="ARBA00022980"/>
    </source>
</evidence>
<name>A0A9D4ZI44_ADICA</name>
<dbReference type="EMBL" id="JABFUD020000011">
    <property type="protein sequence ID" value="KAI5073736.1"/>
    <property type="molecule type" value="Genomic_DNA"/>
</dbReference>
<dbReference type="InterPro" id="IPR045240">
    <property type="entry name" value="Ribosomal_uL4_euk/arch"/>
</dbReference>
<gene>
    <name evidence="5" type="ORF">GOP47_0011749</name>
</gene>
<proteinExistence type="inferred from homology"/>
<evidence type="ECO:0000313" key="6">
    <source>
        <dbReference type="Proteomes" id="UP000886520"/>
    </source>
</evidence>
<evidence type="ECO:0000256" key="4">
    <source>
        <dbReference type="SAM" id="Phobius"/>
    </source>
</evidence>
<dbReference type="AlphaFoldDB" id="A0A9D4ZI44"/>